<keyword evidence="1" id="KW-1133">Transmembrane helix</keyword>
<reference evidence="2" key="1">
    <citation type="submission" date="2022-07" db="EMBL/GenBank/DDBJ databases">
        <title>Tahibacter sp., a new gammaproteobacterium isolated from the silt sample collected at pig farm.</title>
        <authorList>
            <person name="Chen H."/>
        </authorList>
    </citation>
    <scope>NUCLEOTIDE SEQUENCE</scope>
    <source>
        <strain evidence="2">P2K</strain>
    </source>
</reference>
<accession>A0ABT1QY90</accession>
<dbReference type="Proteomes" id="UP001165498">
    <property type="component" value="Unassembled WGS sequence"/>
</dbReference>
<evidence type="ECO:0000313" key="2">
    <source>
        <dbReference type="EMBL" id="MCQ4167257.1"/>
    </source>
</evidence>
<keyword evidence="1" id="KW-0812">Transmembrane</keyword>
<comment type="caution">
    <text evidence="2">The sequence shown here is derived from an EMBL/GenBank/DDBJ whole genome shotgun (WGS) entry which is preliminary data.</text>
</comment>
<evidence type="ECO:0000256" key="1">
    <source>
        <dbReference type="SAM" id="Phobius"/>
    </source>
</evidence>
<dbReference type="EMBL" id="JANFQO010000027">
    <property type="protein sequence ID" value="MCQ4167257.1"/>
    <property type="molecule type" value="Genomic_DNA"/>
</dbReference>
<dbReference type="RefSeq" id="WP_255916446.1">
    <property type="nucleotide sequence ID" value="NZ_JANFQO010000027.1"/>
</dbReference>
<organism evidence="2 3">
    <name type="scientific">Tahibacter harae</name>
    <dbReference type="NCBI Taxonomy" id="2963937"/>
    <lineage>
        <taxon>Bacteria</taxon>
        <taxon>Pseudomonadati</taxon>
        <taxon>Pseudomonadota</taxon>
        <taxon>Gammaproteobacteria</taxon>
        <taxon>Lysobacterales</taxon>
        <taxon>Rhodanobacteraceae</taxon>
        <taxon>Tahibacter</taxon>
    </lineage>
</organism>
<protein>
    <submittedName>
        <fullName evidence="2">Uncharacterized protein</fullName>
    </submittedName>
</protein>
<feature type="transmembrane region" description="Helical" evidence="1">
    <location>
        <begin position="24"/>
        <end position="46"/>
    </location>
</feature>
<keyword evidence="3" id="KW-1185">Reference proteome</keyword>
<sequence>MAAAGAVAAWSLYAGRPYGFWDWLSFVLAALALLFPPWALAPALLYNRLQEAVAWKRADEVLRLCSAIVRLRHVFPMGPLLLEARLYRATVSAARGDLAGALASVADLEQLLQLRTIYLGRLASIYTAAQAWPQLAEVQAEAMELSQHNSSAVIDLATTLAWRLQRIEEAETLMQRIAGCELALPAQAYADFVNGLIARSRGARTAVLNRCCAAVWSSWRISATTR</sequence>
<evidence type="ECO:0000313" key="3">
    <source>
        <dbReference type="Proteomes" id="UP001165498"/>
    </source>
</evidence>
<keyword evidence="1" id="KW-0472">Membrane</keyword>
<proteinExistence type="predicted"/>
<name>A0ABT1QY90_9GAMM</name>
<gene>
    <name evidence="2" type="ORF">NM961_21295</name>
</gene>